<keyword evidence="2" id="KW-1185">Reference proteome</keyword>
<evidence type="ECO:0000313" key="1">
    <source>
        <dbReference type="EMBL" id="MFC6765415.1"/>
    </source>
</evidence>
<accession>A0ABD5SQN3</accession>
<dbReference type="RefSeq" id="WP_273738438.1">
    <property type="nucleotide sequence ID" value="NZ_JAQIVI010000149.1"/>
</dbReference>
<organism evidence="1 2">
    <name type="scientific">Natrinema soli</name>
    <dbReference type="NCBI Taxonomy" id="1930624"/>
    <lineage>
        <taxon>Archaea</taxon>
        <taxon>Methanobacteriati</taxon>
        <taxon>Methanobacteriota</taxon>
        <taxon>Stenosarchaea group</taxon>
        <taxon>Halobacteria</taxon>
        <taxon>Halobacteriales</taxon>
        <taxon>Natrialbaceae</taxon>
        <taxon>Natrinema</taxon>
    </lineage>
</organism>
<dbReference type="AlphaFoldDB" id="A0ABD5SQN3"/>
<gene>
    <name evidence="1" type="ORF">ACFQE6_10590</name>
</gene>
<dbReference type="Proteomes" id="UP001596383">
    <property type="component" value="Unassembled WGS sequence"/>
</dbReference>
<protein>
    <submittedName>
        <fullName evidence="1">Uncharacterized protein</fullName>
    </submittedName>
</protein>
<reference evidence="1 2" key="1">
    <citation type="journal article" date="2019" name="Int. J. Syst. Evol. Microbiol.">
        <title>The Global Catalogue of Microorganisms (GCM) 10K type strain sequencing project: providing services to taxonomists for standard genome sequencing and annotation.</title>
        <authorList>
            <consortium name="The Broad Institute Genomics Platform"/>
            <consortium name="The Broad Institute Genome Sequencing Center for Infectious Disease"/>
            <person name="Wu L."/>
            <person name="Ma J."/>
        </authorList>
    </citation>
    <scope>NUCLEOTIDE SEQUENCE [LARGE SCALE GENOMIC DNA]</scope>
    <source>
        <strain evidence="1 2">LMG 29247</strain>
    </source>
</reference>
<dbReference type="EMBL" id="JBHSWV010000149">
    <property type="protein sequence ID" value="MFC6765415.1"/>
    <property type="molecule type" value="Genomic_DNA"/>
</dbReference>
<name>A0ABD5SQN3_9EURY</name>
<comment type="caution">
    <text evidence="1">The sequence shown here is derived from an EMBL/GenBank/DDBJ whole genome shotgun (WGS) entry which is preliminary data.</text>
</comment>
<sequence length="63" mass="7000">MTVQPIDEELPVEDRFAGRDIQGVVDDVRWTPTWANQRSEIVVDANGTTISTGRANVRLDNSS</sequence>
<evidence type="ECO:0000313" key="2">
    <source>
        <dbReference type="Proteomes" id="UP001596383"/>
    </source>
</evidence>
<proteinExistence type="predicted"/>